<dbReference type="SUPFAM" id="SSF53041">
    <property type="entry name" value="Resolvase-like"/>
    <property type="match status" value="1"/>
</dbReference>
<dbReference type="InterPro" id="IPR050639">
    <property type="entry name" value="SSR_resolvase"/>
</dbReference>
<sequence length="568" mass="66308">MNKQPCTLKIKDSTEIPFEKMKDITVLYARLSQEDDKEGESNSIANQKQLLAYEAERRGLKNCIFFVDDGYSGTNFFRPAIQQIMALINASQVKTFIVKDLSRLGRDLMGSLNLIQNVFPENDIHFLAINDNVDSDHGIDINMLFRLLLNHIYPEETSEKIKNAFKTKSQRGESLSFVVPYGYRKDPEDDVKWIIDEEAAEIVKQIFAYSIEGHGLTRIAKMLEEQKILNPTAHKMKFRRKKDQRIIDFPYHWQFGTVRGILERMEYLGHTANFKTYKKNFRSKKVSFTPKEKWQIIKDTHQPIIDEHTFEIVQRNLQHKRRHTKNNEKGLFSGLIFCADCGHKLYFSVAPTKHYACSGFRNHKINCNHTHYINQAKLETIVLTDIKRLTNHIKKHEKEFAEYVKMRDDIQSEATVLKLDKQLKKAEKRYKNLDVIIQHLYEDKISGNLSDERFSKLITTYEMEQTELEQLIEESKNALEEQEAQSEGLDKFMKIAKNYLSPDKLTNKMVIEFIERIDVCKPEKIDGKRTQAISIHYNFIGLVGDLEQTNATQEEQQLLTSLKPISLV</sequence>
<gene>
    <name evidence="3" type="ORF">I6N96_05055</name>
</gene>
<dbReference type="Pfam" id="PF07508">
    <property type="entry name" value="Recombinase"/>
    <property type="match status" value="1"/>
</dbReference>
<evidence type="ECO:0000313" key="3">
    <source>
        <dbReference type="EMBL" id="MBP1045637.1"/>
    </source>
</evidence>
<evidence type="ECO:0000256" key="1">
    <source>
        <dbReference type="SAM" id="Coils"/>
    </source>
</evidence>
<evidence type="ECO:0000259" key="2">
    <source>
        <dbReference type="PROSITE" id="PS51737"/>
    </source>
</evidence>
<dbReference type="InterPro" id="IPR025378">
    <property type="entry name" value="DUF4368"/>
</dbReference>
<feature type="coiled-coil region" evidence="1">
    <location>
        <begin position="386"/>
        <end position="485"/>
    </location>
</feature>
<dbReference type="RefSeq" id="WP_209556425.1">
    <property type="nucleotide sequence ID" value="NZ_JAEDXU010000002.1"/>
</dbReference>
<dbReference type="Gene3D" id="3.90.1750.20">
    <property type="entry name" value="Putative Large Serine Recombinase, Chain B, Domain 2"/>
    <property type="match status" value="1"/>
</dbReference>
<dbReference type="PROSITE" id="PS51737">
    <property type="entry name" value="RECOMBINASE_DNA_BIND"/>
    <property type="match status" value="1"/>
</dbReference>
<dbReference type="Proteomes" id="UP000673375">
    <property type="component" value="Unassembled WGS sequence"/>
</dbReference>
<name>A0ABS4CI73_9ENTE</name>
<feature type="domain" description="Recombinase" evidence="2">
    <location>
        <begin position="180"/>
        <end position="323"/>
    </location>
</feature>
<proteinExistence type="predicted"/>
<protein>
    <submittedName>
        <fullName evidence="3">DUF4368 domain-containing protein</fullName>
    </submittedName>
</protein>
<evidence type="ECO:0000313" key="4">
    <source>
        <dbReference type="Proteomes" id="UP000673375"/>
    </source>
</evidence>
<dbReference type="EMBL" id="JAEDXU010000002">
    <property type="protein sequence ID" value="MBP1045637.1"/>
    <property type="molecule type" value="Genomic_DNA"/>
</dbReference>
<organism evidence="3 4">
    <name type="scientific">Enterococcus larvae</name>
    <dbReference type="NCBI Taxonomy" id="2794352"/>
    <lineage>
        <taxon>Bacteria</taxon>
        <taxon>Bacillati</taxon>
        <taxon>Bacillota</taxon>
        <taxon>Bacilli</taxon>
        <taxon>Lactobacillales</taxon>
        <taxon>Enterococcaceae</taxon>
        <taxon>Enterococcus</taxon>
    </lineage>
</organism>
<dbReference type="PANTHER" id="PTHR30461:SF23">
    <property type="entry name" value="DNA RECOMBINASE-RELATED"/>
    <property type="match status" value="1"/>
</dbReference>
<keyword evidence="4" id="KW-1185">Reference proteome</keyword>
<dbReference type="Gene3D" id="3.40.50.1390">
    <property type="entry name" value="Resolvase, N-terminal catalytic domain"/>
    <property type="match status" value="1"/>
</dbReference>
<dbReference type="PANTHER" id="PTHR30461">
    <property type="entry name" value="DNA-INVERTASE FROM LAMBDOID PROPHAGE"/>
    <property type="match status" value="1"/>
</dbReference>
<comment type="caution">
    <text evidence="3">The sequence shown here is derived from an EMBL/GenBank/DDBJ whole genome shotgun (WGS) entry which is preliminary data.</text>
</comment>
<reference evidence="3 4" key="1">
    <citation type="submission" date="2020-12" db="EMBL/GenBank/DDBJ databases">
        <title>Vagococcus allomyrinae sp. nov. and Enterococcus lavae sp. nov., isolated from the larvae of Allomyrina dichotoma.</title>
        <authorList>
            <person name="Lee S.D."/>
        </authorList>
    </citation>
    <scope>NUCLEOTIDE SEQUENCE [LARGE SCALE GENOMIC DNA]</scope>
    <source>
        <strain evidence="3 4">BWM-S5</strain>
    </source>
</reference>
<dbReference type="Pfam" id="PF00239">
    <property type="entry name" value="Resolvase"/>
    <property type="match status" value="1"/>
</dbReference>
<dbReference type="InterPro" id="IPR036162">
    <property type="entry name" value="Resolvase-like_N_sf"/>
</dbReference>
<dbReference type="Pfam" id="PF14287">
    <property type="entry name" value="DUF4368"/>
    <property type="match status" value="1"/>
</dbReference>
<dbReference type="InterPro" id="IPR011109">
    <property type="entry name" value="DNA_bind_recombinase_dom"/>
</dbReference>
<accession>A0ABS4CI73</accession>
<keyword evidence="1" id="KW-0175">Coiled coil</keyword>
<dbReference type="InterPro" id="IPR025827">
    <property type="entry name" value="Zn_ribbon_recom_dom"/>
</dbReference>
<dbReference type="InterPro" id="IPR038109">
    <property type="entry name" value="DNA_bind_recomb_sf"/>
</dbReference>
<dbReference type="Pfam" id="PF13408">
    <property type="entry name" value="Zn_ribbon_recom"/>
    <property type="match status" value="1"/>
</dbReference>
<dbReference type="InterPro" id="IPR006119">
    <property type="entry name" value="Resolv_N"/>
</dbReference>
<dbReference type="SMART" id="SM00857">
    <property type="entry name" value="Resolvase"/>
    <property type="match status" value="1"/>
</dbReference>